<proteinExistence type="inferred from homology"/>
<name>A0ABD6ALD7_9EURY</name>
<evidence type="ECO:0000256" key="2">
    <source>
        <dbReference type="ARBA" id="ARBA00022559"/>
    </source>
</evidence>
<keyword evidence="4" id="KW-0560">Oxidoreductase</keyword>
<evidence type="ECO:0000256" key="9">
    <source>
        <dbReference type="ARBA" id="ARBA00049091"/>
    </source>
</evidence>
<keyword evidence="12" id="KW-1185">Reference proteome</keyword>
<dbReference type="InterPro" id="IPR000866">
    <property type="entry name" value="AhpC/TSA"/>
</dbReference>
<gene>
    <name evidence="11" type="ORF">ACFQMF_09465</name>
</gene>
<accession>A0ABD6ALD7</accession>
<evidence type="ECO:0000256" key="6">
    <source>
        <dbReference type="ARBA" id="ARBA00023284"/>
    </source>
</evidence>
<evidence type="ECO:0000256" key="5">
    <source>
        <dbReference type="ARBA" id="ARBA00023157"/>
    </source>
</evidence>
<dbReference type="Gene3D" id="3.40.30.10">
    <property type="entry name" value="Glutaredoxin"/>
    <property type="match status" value="1"/>
</dbReference>
<comment type="caution">
    <text evidence="11">The sequence shown here is derived from an EMBL/GenBank/DDBJ whole genome shotgun (WGS) entry which is preliminary data.</text>
</comment>
<evidence type="ECO:0000259" key="10">
    <source>
        <dbReference type="PROSITE" id="PS51352"/>
    </source>
</evidence>
<comment type="similarity">
    <text evidence="8">Belongs to the peroxiredoxin family. BCP/PrxQ subfamily.</text>
</comment>
<keyword evidence="6" id="KW-0676">Redox-active center</keyword>
<dbReference type="EMBL" id="JBHTBL010000008">
    <property type="protein sequence ID" value="MFC7324807.1"/>
    <property type="molecule type" value="Genomic_DNA"/>
</dbReference>
<dbReference type="AlphaFoldDB" id="A0ABD6ALD7"/>
<dbReference type="PANTHER" id="PTHR42801:SF4">
    <property type="entry name" value="AHPC_TSA FAMILY PROTEIN"/>
    <property type="match status" value="1"/>
</dbReference>
<evidence type="ECO:0000256" key="4">
    <source>
        <dbReference type="ARBA" id="ARBA00023002"/>
    </source>
</evidence>
<comment type="catalytic activity">
    <reaction evidence="9">
        <text>a hydroperoxide + [thioredoxin]-dithiol = an alcohol + [thioredoxin]-disulfide + H2O</text>
        <dbReference type="Rhea" id="RHEA:62620"/>
        <dbReference type="Rhea" id="RHEA-COMP:10698"/>
        <dbReference type="Rhea" id="RHEA-COMP:10700"/>
        <dbReference type="ChEBI" id="CHEBI:15377"/>
        <dbReference type="ChEBI" id="CHEBI:29950"/>
        <dbReference type="ChEBI" id="CHEBI:30879"/>
        <dbReference type="ChEBI" id="CHEBI:35924"/>
        <dbReference type="ChEBI" id="CHEBI:50058"/>
        <dbReference type="EC" id="1.11.1.24"/>
    </reaction>
</comment>
<keyword evidence="5" id="KW-1015">Disulfide bond</keyword>
<sequence length="179" mass="19817">MTDDFGLAVGARAPNVAGELVAPGGGVETVALDDLLADGPVLLCFYTADFSPDCIEQWCAFRDFDWFASGDAVQVVGASKSGTRLHRRFIDRLDLTFPIFSDADLAIADAFDVVYRVLGLAKRSRRSCFLLDADRTVRYRWLSQHWLDPTRDVPPVGEIHEAIRDRVDTEEPDSFGFGS</sequence>
<organism evidence="11 12">
    <name type="scientific">Halorubrum rutilum</name>
    <dbReference type="NCBI Taxonomy" id="1364933"/>
    <lineage>
        <taxon>Archaea</taxon>
        <taxon>Methanobacteriati</taxon>
        <taxon>Methanobacteriota</taxon>
        <taxon>Stenosarchaea group</taxon>
        <taxon>Halobacteria</taxon>
        <taxon>Halobacteriales</taxon>
        <taxon>Haloferacaceae</taxon>
        <taxon>Halorubrum</taxon>
    </lineage>
</organism>
<dbReference type="Proteomes" id="UP001596545">
    <property type="component" value="Unassembled WGS sequence"/>
</dbReference>
<dbReference type="InterPro" id="IPR036249">
    <property type="entry name" value="Thioredoxin-like_sf"/>
</dbReference>
<dbReference type="InterPro" id="IPR013766">
    <property type="entry name" value="Thioredoxin_domain"/>
</dbReference>
<evidence type="ECO:0000256" key="3">
    <source>
        <dbReference type="ARBA" id="ARBA00022862"/>
    </source>
</evidence>
<keyword evidence="2" id="KW-0575">Peroxidase</keyword>
<dbReference type="EC" id="1.11.1.24" evidence="1"/>
<dbReference type="GO" id="GO:0140824">
    <property type="term" value="F:thioredoxin-dependent peroxiredoxin activity"/>
    <property type="evidence" value="ECO:0007669"/>
    <property type="project" value="UniProtKB-EC"/>
</dbReference>
<evidence type="ECO:0000313" key="11">
    <source>
        <dbReference type="EMBL" id="MFC7324807.1"/>
    </source>
</evidence>
<evidence type="ECO:0000256" key="1">
    <source>
        <dbReference type="ARBA" id="ARBA00013017"/>
    </source>
</evidence>
<dbReference type="SUPFAM" id="SSF52833">
    <property type="entry name" value="Thioredoxin-like"/>
    <property type="match status" value="1"/>
</dbReference>
<feature type="domain" description="Thioredoxin" evidence="10">
    <location>
        <begin position="7"/>
        <end position="168"/>
    </location>
</feature>
<dbReference type="InterPro" id="IPR050924">
    <property type="entry name" value="Peroxiredoxin_BCP/PrxQ"/>
</dbReference>
<evidence type="ECO:0000256" key="7">
    <source>
        <dbReference type="ARBA" id="ARBA00032824"/>
    </source>
</evidence>
<dbReference type="Pfam" id="PF00578">
    <property type="entry name" value="AhpC-TSA"/>
    <property type="match status" value="1"/>
</dbReference>
<dbReference type="PROSITE" id="PS51352">
    <property type="entry name" value="THIOREDOXIN_2"/>
    <property type="match status" value="1"/>
</dbReference>
<evidence type="ECO:0000313" key="12">
    <source>
        <dbReference type="Proteomes" id="UP001596545"/>
    </source>
</evidence>
<dbReference type="RefSeq" id="WP_256408849.1">
    <property type="nucleotide sequence ID" value="NZ_JANHDN010000003.1"/>
</dbReference>
<reference evidence="11 12" key="1">
    <citation type="journal article" date="2019" name="Int. J. Syst. Evol. Microbiol.">
        <title>The Global Catalogue of Microorganisms (GCM) 10K type strain sequencing project: providing services to taxonomists for standard genome sequencing and annotation.</title>
        <authorList>
            <consortium name="The Broad Institute Genomics Platform"/>
            <consortium name="The Broad Institute Genome Sequencing Center for Infectious Disease"/>
            <person name="Wu L."/>
            <person name="Ma J."/>
        </authorList>
    </citation>
    <scope>NUCLEOTIDE SEQUENCE [LARGE SCALE GENOMIC DNA]</scope>
    <source>
        <strain evidence="11 12">CGMCC 1.12554</strain>
    </source>
</reference>
<protein>
    <recommendedName>
        <fullName evidence="1">thioredoxin-dependent peroxiredoxin</fullName>
        <ecNumber evidence="1">1.11.1.24</ecNumber>
    </recommendedName>
    <alternativeName>
        <fullName evidence="7">Thioredoxin peroxidase</fullName>
    </alternativeName>
</protein>
<keyword evidence="3" id="KW-0049">Antioxidant</keyword>
<dbReference type="PANTHER" id="PTHR42801">
    <property type="entry name" value="THIOREDOXIN-DEPENDENT PEROXIDE REDUCTASE"/>
    <property type="match status" value="1"/>
</dbReference>
<evidence type="ECO:0000256" key="8">
    <source>
        <dbReference type="ARBA" id="ARBA00038489"/>
    </source>
</evidence>